<keyword evidence="3" id="KW-0238">DNA-binding</keyword>
<dbReference type="Pfam" id="PF00319">
    <property type="entry name" value="SRF-TF"/>
    <property type="match status" value="1"/>
</dbReference>
<evidence type="ECO:0000256" key="3">
    <source>
        <dbReference type="ARBA" id="ARBA00023125"/>
    </source>
</evidence>
<dbReference type="EMBL" id="JACXVP010000006">
    <property type="protein sequence ID" value="KAG5598684.1"/>
    <property type="molecule type" value="Genomic_DNA"/>
</dbReference>
<gene>
    <name evidence="7" type="ORF">H5410_030054</name>
</gene>
<name>A0A9J5YHI0_SOLCO</name>
<dbReference type="Gene3D" id="3.40.1810.10">
    <property type="entry name" value="Transcription factor, MADS-box"/>
    <property type="match status" value="1"/>
</dbReference>
<protein>
    <recommendedName>
        <fullName evidence="6">MADS-box domain-containing protein</fullName>
    </recommendedName>
</protein>
<feature type="domain" description="MADS-box" evidence="6">
    <location>
        <begin position="18"/>
        <end position="44"/>
    </location>
</feature>
<dbReference type="AlphaFoldDB" id="A0A9J5YHI0"/>
<dbReference type="OrthoDB" id="1299655at2759"/>
<dbReference type="GO" id="GO:0046983">
    <property type="term" value="F:protein dimerization activity"/>
    <property type="evidence" value="ECO:0007669"/>
    <property type="project" value="InterPro"/>
</dbReference>
<keyword evidence="8" id="KW-1185">Reference proteome</keyword>
<organism evidence="7 8">
    <name type="scientific">Solanum commersonii</name>
    <name type="common">Commerson's wild potato</name>
    <name type="synonym">Commerson's nightshade</name>
    <dbReference type="NCBI Taxonomy" id="4109"/>
    <lineage>
        <taxon>Eukaryota</taxon>
        <taxon>Viridiplantae</taxon>
        <taxon>Streptophyta</taxon>
        <taxon>Embryophyta</taxon>
        <taxon>Tracheophyta</taxon>
        <taxon>Spermatophyta</taxon>
        <taxon>Magnoliopsida</taxon>
        <taxon>eudicotyledons</taxon>
        <taxon>Gunneridae</taxon>
        <taxon>Pentapetalae</taxon>
        <taxon>asterids</taxon>
        <taxon>lamiids</taxon>
        <taxon>Solanales</taxon>
        <taxon>Solanaceae</taxon>
        <taxon>Solanoideae</taxon>
        <taxon>Solaneae</taxon>
        <taxon>Solanum</taxon>
    </lineage>
</organism>
<dbReference type="GO" id="GO:0005634">
    <property type="term" value="C:nucleus"/>
    <property type="evidence" value="ECO:0007669"/>
    <property type="project" value="UniProtKB-SubCell"/>
</dbReference>
<evidence type="ECO:0000313" key="8">
    <source>
        <dbReference type="Proteomes" id="UP000824120"/>
    </source>
</evidence>
<dbReference type="InterPro" id="IPR036879">
    <property type="entry name" value="TF_MADSbox_sf"/>
</dbReference>
<keyword evidence="5" id="KW-0539">Nucleus</keyword>
<sequence length="80" mass="8963">MENSGSLSEMCEKAILKKRLASLYKQAEELSILCDIKFGVVAFTPAETKPFAWPCLTQTNATINEYLACDEAKQQIQLFT</sequence>
<dbReference type="InterPro" id="IPR002100">
    <property type="entry name" value="TF_MADSbox"/>
</dbReference>
<keyword evidence="4" id="KW-0804">Transcription</keyword>
<evidence type="ECO:0000256" key="2">
    <source>
        <dbReference type="ARBA" id="ARBA00023015"/>
    </source>
</evidence>
<comment type="caution">
    <text evidence="7">The sequence shown here is derived from an EMBL/GenBank/DDBJ whole genome shotgun (WGS) entry which is preliminary data.</text>
</comment>
<comment type="subcellular location">
    <subcellularLocation>
        <location evidence="1">Nucleus</location>
    </subcellularLocation>
</comment>
<keyword evidence="2" id="KW-0805">Transcription regulation</keyword>
<accession>A0A9J5YHI0</accession>
<reference evidence="7 8" key="1">
    <citation type="submission" date="2020-09" db="EMBL/GenBank/DDBJ databases">
        <title>De no assembly of potato wild relative species, Solanum commersonii.</title>
        <authorList>
            <person name="Cho K."/>
        </authorList>
    </citation>
    <scope>NUCLEOTIDE SEQUENCE [LARGE SCALE GENOMIC DNA]</scope>
    <source>
        <strain evidence="7">LZ3.2</strain>
        <tissue evidence="7">Leaf</tissue>
    </source>
</reference>
<evidence type="ECO:0000259" key="6">
    <source>
        <dbReference type="PROSITE" id="PS50066"/>
    </source>
</evidence>
<evidence type="ECO:0000313" key="7">
    <source>
        <dbReference type="EMBL" id="KAG5598684.1"/>
    </source>
</evidence>
<evidence type="ECO:0000256" key="5">
    <source>
        <dbReference type="ARBA" id="ARBA00023242"/>
    </source>
</evidence>
<evidence type="ECO:0000256" key="4">
    <source>
        <dbReference type="ARBA" id="ARBA00023163"/>
    </source>
</evidence>
<dbReference type="GO" id="GO:0003677">
    <property type="term" value="F:DNA binding"/>
    <property type="evidence" value="ECO:0007669"/>
    <property type="project" value="UniProtKB-KW"/>
</dbReference>
<dbReference type="PROSITE" id="PS50066">
    <property type="entry name" value="MADS_BOX_2"/>
    <property type="match status" value="1"/>
</dbReference>
<dbReference type="Proteomes" id="UP000824120">
    <property type="component" value="Chromosome 6"/>
</dbReference>
<dbReference type="SUPFAM" id="SSF55455">
    <property type="entry name" value="SRF-like"/>
    <property type="match status" value="1"/>
</dbReference>
<evidence type="ECO:0000256" key="1">
    <source>
        <dbReference type="ARBA" id="ARBA00004123"/>
    </source>
</evidence>
<proteinExistence type="predicted"/>